<dbReference type="PANTHER" id="PTHR21022">
    <property type="entry name" value="PREPHENATE DEHYDRATASE P PROTEIN"/>
    <property type="match status" value="1"/>
</dbReference>
<comment type="catalytic activity">
    <reaction evidence="1">
        <text>chorismate = prephenate</text>
        <dbReference type="Rhea" id="RHEA:13897"/>
        <dbReference type="ChEBI" id="CHEBI:29748"/>
        <dbReference type="ChEBI" id="CHEBI:29934"/>
        <dbReference type="EC" id="5.4.99.5"/>
    </reaction>
</comment>
<name>A0A8G2CBA3_9BACT</name>
<comment type="pathway">
    <text evidence="4">Amino-acid biosynthesis; L-phenylalanine biosynthesis; phenylpyruvate from prephenate: step 1/1.</text>
</comment>
<evidence type="ECO:0000256" key="19">
    <source>
        <dbReference type="PIRSR" id="PIRSR001500-2"/>
    </source>
</evidence>
<accession>A0A8G2CBA3</accession>
<dbReference type="Gene3D" id="3.40.190.10">
    <property type="entry name" value="Periplasmic binding protein-like II"/>
    <property type="match status" value="2"/>
</dbReference>
<evidence type="ECO:0000256" key="7">
    <source>
        <dbReference type="ARBA" id="ARBA00013147"/>
    </source>
</evidence>
<evidence type="ECO:0000256" key="11">
    <source>
        <dbReference type="ARBA" id="ARBA00023141"/>
    </source>
</evidence>
<keyword evidence="14 24" id="KW-0456">Lyase</keyword>
<evidence type="ECO:0000259" key="21">
    <source>
        <dbReference type="PROSITE" id="PS51168"/>
    </source>
</evidence>
<evidence type="ECO:0000256" key="5">
    <source>
        <dbReference type="ARBA" id="ARBA00004817"/>
    </source>
</evidence>
<dbReference type="Pfam" id="PF01817">
    <property type="entry name" value="CM_2"/>
    <property type="match status" value="1"/>
</dbReference>
<dbReference type="CDD" id="cd13630">
    <property type="entry name" value="PBP2_PDT_1"/>
    <property type="match status" value="1"/>
</dbReference>
<proteinExistence type="predicted"/>
<dbReference type="CDD" id="cd04905">
    <property type="entry name" value="ACT_CM-PDT"/>
    <property type="match status" value="1"/>
</dbReference>
<dbReference type="InterPro" id="IPR036263">
    <property type="entry name" value="Chorismate_II_sf"/>
</dbReference>
<dbReference type="GO" id="GO:0046417">
    <property type="term" value="P:chorismate metabolic process"/>
    <property type="evidence" value="ECO:0007669"/>
    <property type="project" value="InterPro"/>
</dbReference>
<evidence type="ECO:0000256" key="9">
    <source>
        <dbReference type="ARBA" id="ARBA00022490"/>
    </source>
</evidence>
<keyword evidence="13" id="KW-0413">Isomerase</keyword>
<dbReference type="AlphaFoldDB" id="A0A8G2CBA3"/>
<dbReference type="Pfam" id="PF00800">
    <property type="entry name" value="PDT"/>
    <property type="match status" value="1"/>
</dbReference>
<evidence type="ECO:0000313" key="26">
    <source>
        <dbReference type="Proteomes" id="UP000184001"/>
    </source>
</evidence>
<dbReference type="EMBL" id="JBFSOO010000012">
    <property type="protein sequence ID" value="MEZ6854631.1"/>
    <property type="molecule type" value="Genomic_DNA"/>
</dbReference>
<evidence type="ECO:0000256" key="3">
    <source>
        <dbReference type="ARBA" id="ARBA00004496"/>
    </source>
</evidence>
<evidence type="ECO:0000256" key="17">
    <source>
        <dbReference type="ARBA" id="ARBA00031520"/>
    </source>
</evidence>
<dbReference type="SUPFAM" id="SSF48600">
    <property type="entry name" value="Chorismate mutase II"/>
    <property type="match status" value="1"/>
</dbReference>
<dbReference type="PROSITE" id="PS51671">
    <property type="entry name" value="ACT"/>
    <property type="match status" value="1"/>
</dbReference>
<evidence type="ECO:0000313" key="27">
    <source>
        <dbReference type="Proteomes" id="UP001568358"/>
    </source>
</evidence>
<evidence type="ECO:0000256" key="16">
    <source>
        <dbReference type="ARBA" id="ARBA00031175"/>
    </source>
</evidence>
<dbReference type="GO" id="GO:0004106">
    <property type="term" value="F:chorismate mutase activity"/>
    <property type="evidence" value="ECO:0007669"/>
    <property type="project" value="UniProtKB-EC"/>
</dbReference>
<dbReference type="UniPathway" id="UPA00121">
    <property type="reaction ID" value="UER00345"/>
</dbReference>
<dbReference type="Proteomes" id="UP001568358">
    <property type="component" value="Unassembled WGS sequence"/>
</dbReference>
<evidence type="ECO:0000256" key="15">
    <source>
        <dbReference type="ARBA" id="ARBA00023268"/>
    </source>
</evidence>
<feature type="site" description="Essential for prephenate dehydratase activity" evidence="19">
    <location>
        <position position="279"/>
    </location>
</feature>
<feature type="domain" description="ACT" evidence="23">
    <location>
        <begin position="298"/>
        <end position="375"/>
    </location>
</feature>
<evidence type="ECO:0000256" key="8">
    <source>
        <dbReference type="ARBA" id="ARBA00014401"/>
    </source>
</evidence>
<gene>
    <name evidence="24" type="primary">pheA</name>
    <name evidence="24" type="ORF">AB2Z07_14050</name>
    <name evidence="25" type="ORF">SAMN05660830_02163</name>
</gene>
<keyword evidence="27" id="KW-1185">Reference proteome</keyword>
<dbReference type="GO" id="GO:0004664">
    <property type="term" value="F:prephenate dehydratase activity"/>
    <property type="evidence" value="ECO:0007669"/>
    <property type="project" value="UniProtKB-EC"/>
</dbReference>
<dbReference type="SMART" id="SM00830">
    <property type="entry name" value="CM_2"/>
    <property type="match status" value="1"/>
</dbReference>
<evidence type="ECO:0000259" key="22">
    <source>
        <dbReference type="PROSITE" id="PS51171"/>
    </source>
</evidence>
<feature type="domain" description="Prephenate dehydratase" evidence="22">
    <location>
        <begin position="111"/>
        <end position="286"/>
    </location>
</feature>
<dbReference type="Proteomes" id="UP000184001">
    <property type="component" value="Unassembled WGS sequence"/>
</dbReference>
<keyword evidence="11" id="KW-0057">Aromatic amino acid biosynthesis</keyword>
<keyword evidence="12" id="KW-0584">Phenylalanine biosynthesis</keyword>
<dbReference type="PROSITE" id="PS51171">
    <property type="entry name" value="PREPHENATE_DEHYDR_3"/>
    <property type="match status" value="1"/>
</dbReference>
<dbReference type="PROSITE" id="PS51168">
    <property type="entry name" value="CHORISMATE_MUT_2"/>
    <property type="match status" value="1"/>
</dbReference>
<keyword evidence="15" id="KW-0511">Multifunctional enzyme</keyword>
<keyword evidence="9" id="KW-0963">Cytoplasm</keyword>
<dbReference type="Gene3D" id="1.20.59.10">
    <property type="entry name" value="Chorismate mutase"/>
    <property type="match status" value="1"/>
</dbReference>
<comment type="caution">
    <text evidence="25">The sequence shown here is derived from an EMBL/GenBank/DDBJ whole genome shotgun (WGS) entry which is preliminary data.</text>
</comment>
<dbReference type="InterPro" id="IPR036979">
    <property type="entry name" value="CM_dom_sf"/>
</dbReference>
<dbReference type="NCBIfam" id="NF008865">
    <property type="entry name" value="PRK11898.1"/>
    <property type="match status" value="1"/>
</dbReference>
<evidence type="ECO:0000256" key="1">
    <source>
        <dbReference type="ARBA" id="ARBA00000824"/>
    </source>
</evidence>
<organism evidence="25 26">
    <name type="scientific">Halodesulfovibrio aestuarii</name>
    <dbReference type="NCBI Taxonomy" id="126333"/>
    <lineage>
        <taxon>Bacteria</taxon>
        <taxon>Pseudomonadati</taxon>
        <taxon>Thermodesulfobacteriota</taxon>
        <taxon>Desulfovibrionia</taxon>
        <taxon>Desulfovibrionales</taxon>
        <taxon>Desulfovibrionaceae</taxon>
        <taxon>Halodesulfovibrio</taxon>
    </lineage>
</organism>
<dbReference type="UniPathway" id="UPA00120">
    <property type="reaction ID" value="UER00203"/>
</dbReference>
<dbReference type="GO" id="GO:0005737">
    <property type="term" value="C:cytoplasm"/>
    <property type="evidence" value="ECO:0007669"/>
    <property type="project" value="UniProtKB-SubCell"/>
</dbReference>
<evidence type="ECO:0000313" key="24">
    <source>
        <dbReference type="EMBL" id="MEZ6854631.1"/>
    </source>
</evidence>
<evidence type="ECO:0000256" key="10">
    <source>
        <dbReference type="ARBA" id="ARBA00022605"/>
    </source>
</evidence>
<dbReference type="Gene3D" id="3.30.70.260">
    <property type="match status" value="1"/>
</dbReference>
<feature type="domain" description="Chorismate mutase" evidence="21">
    <location>
        <begin position="21"/>
        <end position="111"/>
    </location>
</feature>
<sequence length="397" mass="44669">MSEQKKVDTPATTGADTDNSVDNLPRLKEVRKEIDATDIELLELLNRRASLSLEVGQLKRGTQDVVFKPFREKEVLDNLRSNNQGPIPIEHLRFIYREIFSSSRALQRPQRVAYLGPEGTFSYFAGVKFLGRSVDYIPQKDLNAVFSAVVNKECELGVIPLENSLHGSVGQSLDLFMEYDLYIKAELFCRISHSLLTREKLLADIHTVYSHPQPLGQCSHWLRATLPNARIIPTESTAAAARRVQEEEGAAAIGHGSLADLLKLNVLAEHIEDMQDNWTRFVIIGSKPSDGEGQDKTSLLFTVPDKPGALAKVLNIMAREGLNMKKLESRPMRGEKWRYVFFVDIESDLSTEEYEQLLTELHTECQSLRILGSYPAGQYMDFTKGSDIATVTDKQNK</sequence>
<dbReference type="EMBL" id="FQZR01000004">
    <property type="protein sequence ID" value="SHJ31034.1"/>
    <property type="molecule type" value="Genomic_DNA"/>
</dbReference>
<dbReference type="FunFam" id="3.40.190.10:FF:000034">
    <property type="entry name" value="Chorismate mutase/prephenate dehydratase"/>
    <property type="match status" value="1"/>
</dbReference>
<evidence type="ECO:0000256" key="2">
    <source>
        <dbReference type="ARBA" id="ARBA00002364"/>
    </source>
</evidence>
<dbReference type="EC" id="4.2.1.51" evidence="7"/>
<evidence type="ECO:0000256" key="18">
    <source>
        <dbReference type="ARBA" id="ARBA00047848"/>
    </source>
</evidence>
<evidence type="ECO:0000256" key="12">
    <source>
        <dbReference type="ARBA" id="ARBA00023222"/>
    </source>
</evidence>
<dbReference type="InterPro" id="IPR002912">
    <property type="entry name" value="ACT_dom"/>
</dbReference>
<comment type="pathway">
    <text evidence="5">Metabolic intermediate biosynthesis; prephenate biosynthesis; prephenate from chorismate: step 1/1.</text>
</comment>
<dbReference type="Pfam" id="PF01842">
    <property type="entry name" value="ACT"/>
    <property type="match status" value="1"/>
</dbReference>
<reference evidence="25 26" key="1">
    <citation type="submission" date="2016-11" db="EMBL/GenBank/DDBJ databases">
        <authorList>
            <person name="Varghese N."/>
            <person name="Submissions S."/>
        </authorList>
    </citation>
    <scope>NUCLEOTIDE SEQUENCE [LARGE SCALE GENOMIC DNA]</scope>
    <source>
        <strain evidence="25 26">DSM 17919</strain>
    </source>
</reference>
<reference evidence="24 27" key="2">
    <citation type="submission" date="2024-07" db="EMBL/GenBank/DDBJ databases">
        <title>Active virus-host system and metabolic interactions in a Lokiarchaeon culture.</title>
        <authorList>
            <person name="Ponce Toledo R.I."/>
            <person name="Rodrigues Oliveira T."/>
            <person name="Schleper C."/>
        </authorList>
    </citation>
    <scope>NUCLEOTIDE SEQUENCE [LARGE SCALE GENOMIC DNA]</scope>
    <source>
        <strain evidence="24 27">B35</strain>
    </source>
</reference>
<evidence type="ECO:0000259" key="23">
    <source>
        <dbReference type="PROSITE" id="PS51671"/>
    </source>
</evidence>
<dbReference type="SUPFAM" id="SSF55021">
    <property type="entry name" value="ACT-like"/>
    <property type="match status" value="1"/>
</dbReference>
<comment type="catalytic activity">
    <reaction evidence="18">
        <text>prephenate + H(+) = 3-phenylpyruvate + CO2 + H2O</text>
        <dbReference type="Rhea" id="RHEA:21648"/>
        <dbReference type="ChEBI" id="CHEBI:15377"/>
        <dbReference type="ChEBI" id="CHEBI:15378"/>
        <dbReference type="ChEBI" id="CHEBI:16526"/>
        <dbReference type="ChEBI" id="CHEBI:18005"/>
        <dbReference type="ChEBI" id="CHEBI:29934"/>
        <dbReference type="EC" id="4.2.1.51"/>
    </reaction>
</comment>
<dbReference type="SUPFAM" id="SSF53850">
    <property type="entry name" value="Periplasmic binding protein-like II"/>
    <property type="match status" value="1"/>
</dbReference>
<protein>
    <recommendedName>
        <fullName evidence="8">Bifunctional chorismate mutase/prephenate dehydratase</fullName>
        <ecNumber evidence="7">4.2.1.51</ecNumber>
        <ecNumber evidence="6">5.4.99.5</ecNumber>
    </recommendedName>
    <alternativeName>
        <fullName evidence="17">Chorismate mutase-prephenate dehydratase</fullName>
    </alternativeName>
    <alternativeName>
        <fullName evidence="16">p-protein</fullName>
    </alternativeName>
</protein>
<dbReference type="RefSeq" id="WP_020000226.1">
    <property type="nucleotide sequence ID" value="NZ_CP192217.1"/>
</dbReference>
<dbReference type="InterPro" id="IPR045865">
    <property type="entry name" value="ACT-like_dom_sf"/>
</dbReference>
<evidence type="ECO:0000256" key="14">
    <source>
        <dbReference type="ARBA" id="ARBA00023239"/>
    </source>
</evidence>
<comment type="function">
    <text evidence="2">Catalyzes the Claisen rearrangement of chorismate to prephenate and the decarboxylation/dehydration of prephenate to phenylpyruvate.</text>
</comment>
<dbReference type="InterPro" id="IPR001086">
    <property type="entry name" value="Preph_deHydtase"/>
</dbReference>
<dbReference type="InterPro" id="IPR002701">
    <property type="entry name" value="CM_II_prokaryot"/>
</dbReference>
<evidence type="ECO:0000256" key="4">
    <source>
        <dbReference type="ARBA" id="ARBA00004741"/>
    </source>
</evidence>
<evidence type="ECO:0000256" key="13">
    <source>
        <dbReference type="ARBA" id="ARBA00023235"/>
    </source>
</evidence>
<dbReference type="PIRSF" id="PIRSF001500">
    <property type="entry name" value="Chor_mut_pdt_Ppr"/>
    <property type="match status" value="1"/>
</dbReference>
<feature type="compositionally biased region" description="Polar residues" evidence="20">
    <location>
        <begin position="10"/>
        <end position="22"/>
    </location>
</feature>
<dbReference type="EC" id="5.4.99.5" evidence="6"/>
<keyword evidence="10" id="KW-0028">Amino-acid biosynthesis</keyword>
<dbReference type="InterPro" id="IPR008242">
    <property type="entry name" value="Chor_mutase/pphenate_deHydtase"/>
</dbReference>
<evidence type="ECO:0000256" key="6">
    <source>
        <dbReference type="ARBA" id="ARBA00012404"/>
    </source>
</evidence>
<feature type="region of interest" description="Disordered" evidence="20">
    <location>
        <begin position="1"/>
        <end position="24"/>
    </location>
</feature>
<dbReference type="GO" id="GO:0009094">
    <property type="term" value="P:L-phenylalanine biosynthetic process"/>
    <property type="evidence" value="ECO:0007669"/>
    <property type="project" value="UniProtKB-UniPathway"/>
</dbReference>
<comment type="subcellular location">
    <subcellularLocation>
        <location evidence="3">Cytoplasm</location>
    </subcellularLocation>
</comment>
<evidence type="ECO:0000313" key="25">
    <source>
        <dbReference type="EMBL" id="SHJ31034.1"/>
    </source>
</evidence>
<dbReference type="PANTHER" id="PTHR21022:SF19">
    <property type="entry name" value="PREPHENATE DEHYDRATASE-RELATED"/>
    <property type="match status" value="1"/>
</dbReference>
<evidence type="ECO:0000256" key="20">
    <source>
        <dbReference type="SAM" id="MobiDB-lite"/>
    </source>
</evidence>
<dbReference type="FunFam" id="3.30.70.260:FF:000012">
    <property type="entry name" value="Prephenate dehydratase"/>
    <property type="match status" value="1"/>
</dbReference>